<accession>A0A218U829</accession>
<dbReference type="InterPro" id="IPR000719">
    <property type="entry name" value="Prot_kinase_dom"/>
</dbReference>
<evidence type="ECO:0000256" key="4">
    <source>
        <dbReference type="ARBA" id="ARBA00022606"/>
    </source>
</evidence>
<dbReference type="SMART" id="SM00044">
    <property type="entry name" value="CYCc"/>
    <property type="match status" value="1"/>
</dbReference>
<keyword evidence="11" id="KW-0844">Vision</keyword>
<evidence type="ECO:0000256" key="2">
    <source>
        <dbReference type="ARBA" id="ARBA00004115"/>
    </source>
</evidence>
<dbReference type="InterPro" id="IPR001054">
    <property type="entry name" value="A/G_cyclase"/>
</dbReference>
<dbReference type="Proteomes" id="UP000197619">
    <property type="component" value="Unassembled WGS sequence"/>
</dbReference>
<dbReference type="InterPro" id="IPR050401">
    <property type="entry name" value="Cyclic_nucleotide_synthase"/>
</dbReference>
<dbReference type="Pfam" id="PF00211">
    <property type="entry name" value="Guanylate_cyc"/>
    <property type="match status" value="2"/>
</dbReference>
<dbReference type="GO" id="GO:0005789">
    <property type="term" value="C:endoplasmic reticulum membrane"/>
    <property type="evidence" value="ECO:0007669"/>
    <property type="project" value="UniProtKB-SubCell"/>
</dbReference>
<evidence type="ECO:0000259" key="13">
    <source>
        <dbReference type="PROSITE" id="PS50011"/>
    </source>
</evidence>
<feature type="domain" description="Guanylate cyclase" evidence="14">
    <location>
        <begin position="115"/>
        <end position="169"/>
    </location>
</feature>
<organism evidence="15 16">
    <name type="scientific">Lonchura striata</name>
    <name type="common">white-rumped munia</name>
    <dbReference type="NCBI Taxonomy" id="40157"/>
    <lineage>
        <taxon>Eukaryota</taxon>
        <taxon>Metazoa</taxon>
        <taxon>Chordata</taxon>
        <taxon>Craniata</taxon>
        <taxon>Vertebrata</taxon>
        <taxon>Euteleostomi</taxon>
        <taxon>Archelosauria</taxon>
        <taxon>Archosauria</taxon>
        <taxon>Dinosauria</taxon>
        <taxon>Saurischia</taxon>
        <taxon>Theropoda</taxon>
        <taxon>Coelurosauria</taxon>
        <taxon>Aves</taxon>
        <taxon>Neognathae</taxon>
        <taxon>Neoaves</taxon>
        <taxon>Telluraves</taxon>
        <taxon>Australaves</taxon>
        <taxon>Passeriformes</taxon>
        <taxon>Passeroidea</taxon>
        <taxon>Estrildidae</taxon>
        <taxon>Estrildinae</taxon>
        <taxon>Lonchura</taxon>
    </lineage>
</organism>
<evidence type="ECO:0000256" key="7">
    <source>
        <dbReference type="ARBA" id="ARBA00022989"/>
    </source>
</evidence>
<evidence type="ECO:0000313" key="16">
    <source>
        <dbReference type="Proteomes" id="UP000197619"/>
    </source>
</evidence>
<keyword evidence="10" id="KW-0141">cGMP biosynthesis</keyword>
<dbReference type="InterPro" id="IPR011009">
    <property type="entry name" value="Kinase-like_dom_sf"/>
</dbReference>
<evidence type="ECO:0000313" key="15">
    <source>
        <dbReference type="EMBL" id="OWK49761.1"/>
    </source>
</evidence>
<evidence type="ECO:0000256" key="10">
    <source>
        <dbReference type="ARBA" id="ARBA00023293"/>
    </source>
</evidence>
<evidence type="ECO:0000256" key="8">
    <source>
        <dbReference type="ARBA" id="ARBA00023136"/>
    </source>
</evidence>
<sequence length="278" mass="30981">MTLLTMMSMVDHDLVDRAVRQGVRYLHHRDVVHGRLKSRNCVVDGRFVLKVTDHGYNQLLEAQRVPAPPPQPHERLWTAPELLRDEALERRGSFRGDVYGIGIIMQEPEYFEEVTLYFSDIVGFTTISAMSEPIEVVDLLNDLYTLFDAIIGSHDVYKVTTAAVATVVTWSSGHAHQVTTPIGHALTGHAHQVVTPIGHALKGHAHLLVTPNLANAQPYRIHVNQRTVAILLSLKEGFKVDIRGKTELKGKGVEDTYWLVGREGFTKPIPTPPDLLPG</sequence>
<dbReference type="EMBL" id="MUZQ01000722">
    <property type="protein sequence ID" value="OWK49761.1"/>
    <property type="molecule type" value="Genomic_DNA"/>
</dbReference>
<evidence type="ECO:0000256" key="6">
    <source>
        <dbReference type="ARBA" id="ARBA00022741"/>
    </source>
</evidence>
<dbReference type="GO" id="GO:0005886">
    <property type="term" value="C:plasma membrane"/>
    <property type="evidence" value="ECO:0007669"/>
    <property type="project" value="TreeGrafter"/>
</dbReference>
<dbReference type="PANTHER" id="PTHR11920:SF228">
    <property type="entry name" value="RETINAL GUANYLYL CYCLASE 1"/>
    <property type="match status" value="1"/>
</dbReference>
<dbReference type="SUPFAM" id="SSF55073">
    <property type="entry name" value="Nucleotide cyclase"/>
    <property type="match status" value="1"/>
</dbReference>
<dbReference type="InterPro" id="IPR001245">
    <property type="entry name" value="Ser-Thr/Tyr_kinase_cat_dom"/>
</dbReference>
<comment type="catalytic activity">
    <reaction evidence="1">
        <text>GTP = 3',5'-cyclic GMP + diphosphate</text>
        <dbReference type="Rhea" id="RHEA:13665"/>
        <dbReference type="ChEBI" id="CHEBI:33019"/>
        <dbReference type="ChEBI" id="CHEBI:37565"/>
        <dbReference type="ChEBI" id="CHEBI:57746"/>
        <dbReference type="EC" id="4.6.1.2"/>
    </reaction>
</comment>
<reference evidence="15 16" key="1">
    <citation type="submission" date="2017-05" db="EMBL/GenBank/DDBJ databases">
        <title>Genome of assembly of the Bengalese finch, Lonchura striata domestica.</title>
        <authorList>
            <person name="Colquitt B.M."/>
            <person name="Brainard M.S."/>
        </authorList>
    </citation>
    <scope>NUCLEOTIDE SEQUENCE [LARGE SCALE GENOMIC DNA]</scope>
    <source>
        <strain evidence="15">White83orange57</strain>
    </source>
</reference>
<name>A0A218U829_9PASE</name>
<proteinExistence type="predicted"/>
<dbReference type="GO" id="GO:0004383">
    <property type="term" value="F:guanylate cyclase activity"/>
    <property type="evidence" value="ECO:0007669"/>
    <property type="project" value="UniProtKB-EC"/>
</dbReference>
<keyword evidence="8" id="KW-0472">Membrane</keyword>
<dbReference type="InterPro" id="IPR029787">
    <property type="entry name" value="Nucleotide_cyclase"/>
</dbReference>
<dbReference type="GO" id="GO:0035556">
    <property type="term" value="P:intracellular signal transduction"/>
    <property type="evidence" value="ECO:0007669"/>
    <property type="project" value="InterPro"/>
</dbReference>
<dbReference type="PROSITE" id="PS50125">
    <property type="entry name" value="GUANYLATE_CYCLASE_2"/>
    <property type="match status" value="1"/>
</dbReference>
<gene>
    <name evidence="15" type="primary">GUCY2D</name>
    <name evidence="15" type="ORF">RLOC_00005350</name>
</gene>
<comment type="subcellular location">
    <subcellularLocation>
        <location evidence="2">Endoplasmic reticulum membrane</location>
        <topology evidence="2">Single-pass type I membrane protein</topology>
    </subcellularLocation>
</comment>
<keyword evidence="4" id="KW-0716">Sensory transduction</keyword>
<dbReference type="PROSITE" id="PS50011">
    <property type="entry name" value="PROTEIN_KINASE_DOM"/>
    <property type="match status" value="1"/>
</dbReference>
<evidence type="ECO:0000256" key="12">
    <source>
        <dbReference type="ARBA" id="ARBA00040311"/>
    </source>
</evidence>
<dbReference type="GO" id="GO:0001653">
    <property type="term" value="F:peptide receptor activity"/>
    <property type="evidence" value="ECO:0007669"/>
    <property type="project" value="TreeGrafter"/>
</dbReference>
<keyword evidence="7" id="KW-1133">Transmembrane helix</keyword>
<dbReference type="GO" id="GO:0004672">
    <property type="term" value="F:protein kinase activity"/>
    <property type="evidence" value="ECO:0007669"/>
    <property type="project" value="InterPro"/>
</dbReference>
<keyword evidence="16" id="KW-1185">Reference proteome</keyword>
<evidence type="ECO:0000256" key="11">
    <source>
        <dbReference type="ARBA" id="ARBA00023305"/>
    </source>
</evidence>
<dbReference type="AlphaFoldDB" id="A0A218U829"/>
<evidence type="ECO:0000256" key="3">
    <source>
        <dbReference type="ARBA" id="ARBA00012202"/>
    </source>
</evidence>
<dbReference type="SUPFAM" id="SSF56112">
    <property type="entry name" value="Protein kinase-like (PK-like)"/>
    <property type="match status" value="1"/>
</dbReference>
<evidence type="ECO:0000259" key="14">
    <source>
        <dbReference type="PROSITE" id="PS50125"/>
    </source>
</evidence>
<dbReference type="Gene3D" id="1.10.510.10">
    <property type="entry name" value="Transferase(Phosphotransferase) domain 1"/>
    <property type="match status" value="1"/>
</dbReference>
<dbReference type="Gene3D" id="3.30.70.1230">
    <property type="entry name" value="Nucleotide cyclase"/>
    <property type="match status" value="2"/>
</dbReference>
<dbReference type="GO" id="GO:0007168">
    <property type="term" value="P:receptor guanylyl cyclase signaling pathway"/>
    <property type="evidence" value="ECO:0007669"/>
    <property type="project" value="TreeGrafter"/>
</dbReference>
<dbReference type="PANTHER" id="PTHR11920">
    <property type="entry name" value="GUANYLYL CYCLASE"/>
    <property type="match status" value="1"/>
</dbReference>
<dbReference type="Pfam" id="PF07714">
    <property type="entry name" value="PK_Tyr_Ser-Thr"/>
    <property type="match status" value="1"/>
</dbReference>
<protein>
    <recommendedName>
        <fullName evidence="12">Retinal guanylyl cyclase 1</fullName>
        <ecNumber evidence="3">4.6.1.2</ecNumber>
    </recommendedName>
</protein>
<dbReference type="GO" id="GO:0004016">
    <property type="term" value="F:adenylate cyclase activity"/>
    <property type="evidence" value="ECO:0007669"/>
    <property type="project" value="TreeGrafter"/>
</dbReference>
<dbReference type="GO" id="GO:0005524">
    <property type="term" value="F:ATP binding"/>
    <property type="evidence" value="ECO:0007669"/>
    <property type="project" value="InterPro"/>
</dbReference>
<feature type="domain" description="Protein kinase" evidence="13">
    <location>
        <begin position="1"/>
        <end position="179"/>
    </location>
</feature>
<comment type="caution">
    <text evidence="15">The sequence shown here is derived from an EMBL/GenBank/DDBJ whole genome shotgun (WGS) entry which is preliminary data.</text>
</comment>
<dbReference type="EC" id="4.6.1.2" evidence="3"/>
<keyword evidence="5" id="KW-0812">Transmembrane</keyword>
<keyword evidence="6" id="KW-0547">Nucleotide-binding</keyword>
<evidence type="ECO:0000256" key="1">
    <source>
        <dbReference type="ARBA" id="ARBA00001436"/>
    </source>
</evidence>
<evidence type="ECO:0000256" key="5">
    <source>
        <dbReference type="ARBA" id="ARBA00022692"/>
    </source>
</evidence>
<dbReference type="GO" id="GO:0007601">
    <property type="term" value="P:visual perception"/>
    <property type="evidence" value="ECO:0007669"/>
    <property type="project" value="UniProtKB-KW"/>
</dbReference>
<keyword evidence="9" id="KW-0456">Lyase</keyword>
<evidence type="ECO:0000256" key="9">
    <source>
        <dbReference type="ARBA" id="ARBA00023239"/>
    </source>
</evidence>